<comment type="caution">
    <text evidence="3">The sequence shown here is derived from an EMBL/GenBank/DDBJ whole genome shotgun (WGS) entry which is preliminary data.</text>
</comment>
<dbReference type="GO" id="GO:0033567">
    <property type="term" value="P:DNA replication, Okazaki fragment processing"/>
    <property type="evidence" value="ECO:0007669"/>
    <property type="project" value="InterPro"/>
</dbReference>
<accession>A0A0F9EXY6</accession>
<dbReference type="InterPro" id="IPR036279">
    <property type="entry name" value="5-3_exonuclease_C_sf"/>
</dbReference>
<evidence type="ECO:0000313" key="3">
    <source>
        <dbReference type="EMBL" id="KKL49860.1"/>
    </source>
</evidence>
<dbReference type="CDD" id="cd04485">
    <property type="entry name" value="DnaE_OBF"/>
    <property type="match status" value="1"/>
</dbReference>
<dbReference type="InterPro" id="IPR020045">
    <property type="entry name" value="DNA_polI_H3TH"/>
</dbReference>
<dbReference type="EMBL" id="LAZR01032807">
    <property type="protein sequence ID" value="KKL49860.1"/>
    <property type="molecule type" value="Genomic_DNA"/>
</dbReference>
<dbReference type="SMART" id="SM00475">
    <property type="entry name" value="53EXOc"/>
    <property type="match status" value="1"/>
</dbReference>
<feature type="domain" description="5'-3' exonuclease" evidence="2">
    <location>
        <begin position="1"/>
        <end position="111"/>
    </location>
</feature>
<gene>
    <name evidence="3" type="ORF">LCGC14_2311270</name>
</gene>
<dbReference type="SUPFAM" id="SSF47807">
    <property type="entry name" value="5' to 3' exonuclease, C-terminal subdomain"/>
    <property type="match status" value="1"/>
</dbReference>
<evidence type="ECO:0000256" key="1">
    <source>
        <dbReference type="ARBA" id="ARBA00023125"/>
    </source>
</evidence>
<dbReference type="InterPro" id="IPR038969">
    <property type="entry name" value="FEN"/>
</dbReference>
<dbReference type="AlphaFoldDB" id="A0A0F9EXY6"/>
<dbReference type="InterPro" id="IPR002421">
    <property type="entry name" value="5-3_exonuclease"/>
</dbReference>
<reference evidence="3" key="1">
    <citation type="journal article" date="2015" name="Nature">
        <title>Complex archaea that bridge the gap between prokaryotes and eukaryotes.</title>
        <authorList>
            <person name="Spang A."/>
            <person name="Saw J.H."/>
            <person name="Jorgensen S.L."/>
            <person name="Zaremba-Niedzwiedzka K."/>
            <person name="Martijn J."/>
            <person name="Lind A.E."/>
            <person name="van Eijk R."/>
            <person name="Schleper C."/>
            <person name="Guy L."/>
            <person name="Ettema T.J."/>
        </authorList>
    </citation>
    <scope>NUCLEOTIDE SEQUENCE</scope>
</reference>
<dbReference type="FunFam" id="1.10.150.20:FF:000003">
    <property type="entry name" value="DNA polymerase I"/>
    <property type="match status" value="1"/>
</dbReference>
<dbReference type="SMART" id="SM00279">
    <property type="entry name" value="HhH2"/>
    <property type="match status" value="1"/>
</dbReference>
<dbReference type="PANTHER" id="PTHR42646">
    <property type="entry name" value="FLAP ENDONUCLEASE XNI"/>
    <property type="match status" value="1"/>
</dbReference>
<organism evidence="3">
    <name type="scientific">marine sediment metagenome</name>
    <dbReference type="NCBI Taxonomy" id="412755"/>
    <lineage>
        <taxon>unclassified sequences</taxon>
        <taxon>metagenomes</taxon>
        <taxon>ecological metagenomes</taxon>
    </lineage>
</organism>
<name>A0A0F9EXY6_9ZZZZ</name>
<dbReference type="GO" id="GO:0017108">
    <property type="term" value="F:5'-flap endonuclease activity"/>
    <property type="evidence" value="ECO:0007669"/>
    <property type="project" value="InterPro"/>
</dbReference>
<keyword evidence="1" id="KW-0238">DNA-binding</keyword>
<proteinExistence type="predicted"/>
<sequence length="237" mass="27580">VYSLRKGMTDIMIYREKEVFERYELKPEQMIDYKGLRGDPSDNIPGVVGVGEKTAINLLKEFRTIENLYNKIEKITDKQIEEHKFLTKKLVERLKENKEMAFLTLGDSTGSIERVIFPNVFEKYKEFIESKDVVVISGRVNGGKILADKIMNPQDFKKEASSQMHIFLNSSFDFEQLVKLRDIFLKKKGKCNIFLHMPELEKHKKAIKASAFLLVDPDEELISTLKREKVVEKVWVS</sequence>
<dbReference type="Gene3D" id="1.10.150.20">
    <property type="entry name" value="5' to 3' exonuclease, C-terminal subdomain"/>
    <property type="match status" value="1"/>
</dbReference>
<feature type="non-terminal residue" evidence="3">
    <location>
        <position position="1"/>
    </location>
</feature>
<dbReference type="InterPro" id="IPR008918">
    <property type="entry name" value="HhH2"/>
</dbReference>
<dbReference type="CDD" id="cd09898">
    <property type="entry name" value="H3TH_53EXO"/>
    <property type="match status" value="1"/>
</dbReference>
<dbReference type="GO" id="GO:0008409">
    <property type="term" value="F:5'-3' exonuclease activity"/>
    <property type="evidence" value="ECO:0007669"/>
    <property type="project" value="InterPro"/>
</dbReference>
<dbReference type="GO" id="GO:0003677">
    <property type="term" value="F:DNA binding"/>
    <property type="evidence" value="ECO:0007669"/>
    <property type="project" value="UniProtKB-KW"/>
</dbReference>
<dbReference type="PANTHER" id="PTHR42646:SF2">
    <property type="entry name" value="5'-3' EXONUCLEASE FAMILY PROTEIN"/>
    <property type="match status" value="1"/>
</dbReference>
<dbReference type="Pfam" id="PF01367">
    <property type="entry name" value="5_3_exonuc"/>
    <property type="match status" value="1"/>
</dbReference>
<protein>
    <recommendedName>
        <fullName evidence="2">5'-3' exonuclease domain-containing protein</fullName>
    </recommendedName>
</protein>
<evidence type="ECO:0000259" key="2">
    <source>
        <dbReference type="SMART" id="SM00475"/>
    </source>
</evidence>